<evidence type="ECO:0000256" key="1">
    <source>
        <dbReference type="ARBA" id="ARBA00007320"/>
    </source>
</evidence>
<evidence type="ECO:0000256" key="3">
    <source>
        <dbReference type="ARBA" id="ARBA00023274"/>
    </source>
</evidence>
<dbReference type="PANTHER" id="PTHR12934:SF11">
    <property type="entry name" value="LARGE RIBOSOMAL SUBUNIT PROTEIN UL15M"/>
    <property type="match status" value="1"/>
</dbReference>
<protein>
    <recommendedName>
        <fullName evidence="5">Large ribosomal subunit protein uL15/eL18 domain-containing protein</fullName>
    </recommendedName>
</protein>
<accession>X1A9I8</accession>
<dbReference type="InterPro" id="IPR030878">
    <property type="entry name" value="Ribosomal_uL15"/>
</dbReference>
<evidence type="ECO:0000256" key="2">
    <source>
        <dbReference type="ARBA" id="ARBA00022980"/>
    </source>
</evidence>
<dbReference type="Gene3D" id="3.100.10.10">
    <property type="match status" value="1"/>
</dbReference>
<comment type="caution">
    <text evidence="6">The sequence shown here is derived from an EMBL/GenBank/DDBJ whole genome shotgun (WGS) entry which is preliminary data.</text>
</comment>
<keyword evidence="3" id="KW-0687">Ribonucleoprotein</keyword>
<gene>
    <name evidence="6" type="ORF">S01H4_03341</name>
</gene>
<dbReference type="InterPro" id="IPR036227">
    <property type="entry name" value="Ribosomal_uL15/eL18_sf"/>
</dbReference>
<feature type="compositionally biased region" description="Low complexity" evidence="4">
    <location>
        <begin position="1"/>
        <end position="11"/>
    </location>
</feature>
<organism evidence="6">
    <name type="scientific">marine sediment metagenome</name>
    <dbReference type="NCBI Taxonomy" id="412755"/>
    <lineage>
        <taxon>unclassified sequences</taxon>
        <taxon>metagenomes</taxon>
        <taxon>ecological metagenomes</taxon>
    </lineage>
</organism>
<dbReference type="SUPFAM" id="SSF52080">
    <property type="entry name" value="Ribosomal proteins L15p and L18e"/>
    <property type="match status" value="1"/>
</dbReference>
<feature type="compositionally biased region" description="Basic residues" evidence="4">
    <location>
        <begin position="30"/>
        <end position="39"/>
    </location>
</feature>
<dbReference type="Pfam" id="PF00828">
    <property type="entry name" value="Ribosomal_L27A"/>
    <property type="match status" value="1"/>
</dbReference>
<dbReference type="HAMAP" id="MF_01341">
    <property type="entry name" value="Ribosomal_uL15"/>
    <property type="match status" value="1"/>
</dbReference>
<dbReference type="NCBIfam" id="TIGR01071">
    <property type="entry name" value="rplO_bact"/>
    <property type="match status" value="1"/>
</dbReference>
<dbReference type="InterPro" id="IPR021131">
    <property type="entry name" value="Ribosomal_uL15/eL18"/>
</dbReference>
<evidence type="ECO:0000259" key="5">
    <source>
        <dbReference type="Pfam" id="PF00828"/>
    </source>
</evidence>
<evidence type="ECO:0000313" key="6">
    <source>
        <dbReference type="EMBL" id="GAG56846.1"/>
    </source>
</evidence>
<comment type="similarity">
    <text evidence="1">Belongs to the universal ribosomal protein uL15 family.</text>
</comment>
<dbReference type="AlphaFoldDB" id="X1A9I8"/>
<dbReference type="GO" id="GO:0006412">
    <property type="term" value="P:translation"/>
    <property type="evidence" value="ECO:0007669"/>
    <property type="project" value="InterPro"/>
</dbReference>
<proteinExistence type="inferred from homology"/>
<feature type="region of interest" description="Disordered" evidence="4">
    <location>
        <begin position="1"/>
        <end position="59"/>
    </location>
</feature>
<reference evidence="6" key="1">
    <citation type="journal article" date="2014" name="Front. Microbiol.">
        <title>High frequency of phylogenetically diverse reductive dehalogenase-homologous genes in deep subseafloor sedimentary metagenomes.</title>
        <authorList>
            <person name="Kawai M."/>
            <person name="Futagami T."/>
            <person name="Toyoda A."/>
            <person name="Takaki Y."/>
            <person name="Nishi S."/>
            <person name="Hori S."/>
            <person name="Arai W."/>
            <person name="Tsubouchi T."/>
            <person name="Morono Y."/>
            <person name="Uchiyama I."/>
            <person name="Ito T."/>
            <person name="Fujiyama A."/>
            <person name="Inagaki F."/>
            <person name="Takami H."/>
        </authorList>
    </citation>
    <scope>NUCLEOTIDE SEQUENCE</scope>
    <source>
        <strain evidence="6">Expedition CK06-06</strain>
    </source>
</reference>
<evidence type="ECO:0000256" key="4">
    <source>
        <dbReference type="SAM" id="MobiDB-lite"/>
    </source>
</evidence>
<dbReference type="InterPro" id="IPR005749">
    <property type="entry name" value="Ribosomal_uL15_bac-type"/>
</dbReference>
<dbReference type="EMBL" id="BART01000810">
    <property type="protein sequence ID" value="GAG56846.1"/>
    <property type="molecule type" value="Genomic_DNA"/>
</dbReference>
<dbReference type="GO" id="GO:0022625">
    <property type="term" value="C:cytosolic large ribosomal subunit"/>
    <property type="evidence" value="ECO:0007669"/>
    <property type="project" value="TreeGrafter"/>
</dbReference>
<dbReference type="PANTHER" id="PTHR12934">
    <property type="entry name" value="50S RIBOSOMAL PROTEIN L15"/>
    <property type="match status" value="1"/>
</dbReference>
<name>X1A9I8_9ZZZZ</name>
<feature type="domain" description="Large ribosomal subunit protein uL15/eL18" evidence="5">
    <location>
        <begin position="80"/>
        <end position="147"/>
    </location>
</feature>
<keyword evidence="2" id="KW-0689">Ribosomal protein</keyword>
<dbReference type="GO" id="GO:0003735">
    <property type="term" value="F:structural constituent of ribosome"/>
    <property type="evidence" value="ECO:0007669"/>
    <property type="project" value="InterPro"/>
</dbReference>
<sequence length="151" mass="16727">MRIHNLKSSLKSTKKRKRVGRGEGSGHGKTSGRGHKGQKARSGSSIKPGFEGGQMPLHRRIPKLRGYGNRSLHGMVYQIVNVESLNLFKNGQTITNKLLYKEGLIKKLDRPVKILGNGNLDKKLTVKAQAFSKSAKEKIENKEGKVEVLNV</sequence>